<dbReference type="InterPro" id="IPR033739">
    <property type="entry name" value="M10A_MMP"/>
</dbReference>
<feature type="binding site" evidence="7">
    <location>
        <position position="169"/>
    </location>
    <ligand>
        <name>Zn(2+)</name>
        <dbReference type="ChEBI" id="CHEBI:29105"/>
        <label>2</label>
        <note>catalytic</note>
    </ligand>
</feature>
<keyword evidence="5 7" id="KW-0862">Zinc</keyword>
<feature type="active site" evidence="6">
    <location>
        <position position="160"/>
    </location>
</feature>
<evidence type="ECO:0000256" key="8">
    <source>
        <dbReference type="SAM" id="SignalP"/>
    </source>
</evidence>
<feature type="binding site" evidence="7">
    <location>
        <position position="118"/>
    </location>
    <ligand>
        <name>Ca(2+)</name>
        <dbReference type="ChEBI" id="CHEBI:29108"/>
        <label>3</label>
    </ligand>
</feature>
<dbReference type="WBParaSite" id="Pan_g8898.t1">
    <property type="protein sequence ID" value="Pan_g8898.t1"/>
    <property type="gene ID" value="Pan_g8898"/>
</dbReference>
<evidence type="ECO:0000256" key="4">
    <source>
        <dbReference type="ARBA" id="ARBA00022801"/>
    </source>
</evidence>
<evidence type="ECO:0000313" key="11">
    <source>
        <dbReference type="WBParaSite" id="Pan_g8898.t1"/>
    </source>
</evidence>
<evidence type="ECO:0000256" key="2">
    <source>
        <dbReference type="ARBA" id="ARBA00022670"/>
    </source>
</evidence>
<feature type="binding site" evidence="7">
    <location>
        <position position="163"/>
    </location>
    <ligand>
        <name>Zn(2+)</name>
        <dbReference type="ChEBI" id="CHEBI:29105"/>
        <label>2</label>
        <note>catalytic</note>
    </ligand>
</feature>
<evidence type="ECO:0000313" key="10">
    <source>
        <dbReference type="Proteomes" id="UP000492821"/>
    </source>
</evidence>
<feature type="domain" description="Peptidase metallopeptidase" evidence="9">
    <location>
        <begin position="42"/>
        <end position="204"/>
    </location>
</feature>
<reference evidence="11" key="2">
    <citation type="submission" date="2020-10" db="UniProtKB">
        <authorList>
            <consortium name="WormBaseParasite"/>
        </authorList>
    </citation>
    <scope>IDENTIFICATION</scope>
</reference>
<feature type="signal peptide" evidence="8">
    <location>
        <begin position="1"/>
        <end position="22"/>
    </location>
</feature>
<dbReference type="InterPro" id="IPR006026">
    <property type="entry name" value="Peptidase_Metallo"/>
</dbReference>
<feature type="binding site" evidence="7">
    <location>
        <position position="141"/>
    </location>
    <ligand>
        <name>Ca(2+)</name>
        <dbReference type="ChEBI" id="CHEBI:29108"/>
        <label>1</label>
    </ligand>
</feature>
<feature type="chain" id="PRO_5029022403" evidence="8">
    <location>
        <begin position="23"/>
        <end position="214"/>
    </location>
</feature>
<dbReference type="InterPro" id="IPR024079">
    <property type="entry name" value="MetalloPept_cat_dom_sf"/>
</dbReference>
<feature type="binding site" evidence="7">
    <location>
        <position position="113"/>
    </location>
    <ligand>
        <name>Zn(2+)</name>
        <dbReference type="ChEBI" id="CHEBI:29105"/>
        <label>1</label>
    </ligand>
</feature>
<evidence type="ECO:0000259" key="9">
    <source>
        <dbReference type="SMART" id="SM00235"/>
    </source>
</evidence>
<feature type="binding site" evidence="7">
    <location>
        <position position="141"/>
    </location>
    <ligand>
        <name>Ca(2+)</name>
        <dbReference type="ChEBI" id="CHEBI:29108"/>
        <label>3</label>
    </ligand>
</feature>
<dbReference type="SUPFAM" id="SSF55486">
    <property type="entry name" value="Metalloproteases ('zincins'), catalytic domain"/>
    <property type="match status" value="1"/>
</dbReference>
<dbReference type="PRINTS" id="PR00138">
    <property type="entry name" value="MATRIXIN"/>
</dbReference>
<feature type="binding site" evidence="7">
    <location>
        <position position="111"/>
    </location>
    <ligand>
        <name>Zn(2+)</name>
        <dbReference type="ChEBI" id="CHEBI:29105"/>
        <label>1</label>
    </ligand>
</feature>
<name>A0A7E4WC81_PANRE</name>
<dbReference type="GO" id="GO:0030574">
    <property type="term" value="P:collagen catabolic process"/>
    <property type="evidence" value="ECO:0007669"/>
    <property type="project" value="TreeGrafter"/>
</dbReference>
<dbReference type="InterPro" id="IPR001818">
    <property type="entry name" value="Pept_M10_metallopeptidase"/>
</dbReference>
<keyword evidence="2" id="KW-0645">Protease</keyword>
<accession>A0A7E4WC81</accession>
<protein>
    <submittedName>
        <fullName evidence="11">ZnMc domain-containing protein</fullName>
    </submittedName>
</protein>
<keyword evidence="8" id="KW-0732">Signal</keyword>
<organism evidence="10 11">
    <name type="scientific">Panagrellus redivivus</name>
    <name type="common">Microworm</name>
    <dbReference type="NCBI Taxonomy" id="6233"/>
    <lineage>
        <taxon>Eukaryota</taxon>
        <taxon>Metazoa</taxon>
        <taxon>Ecdysozoa</taxon>
        <taxon>Nematoda</taxon>
        <taxon>Chromadorea</taxon>
        <taxon>Rhabditida</taxon>
        <taxon>Tylenchina</taxon>
        <taxon>Panagrolaimomorpha</taxon>
        <taxon>Panagrolaimoidea</taxon>
        <taxon>Panagrolaimidae</taxon>
        <taxon>Panagrellus</taxon>
    </lineage>
</organism>
<dbReference type="CDD" id="cd04278">
    <property type="entry name" value="ZnMc_MMP"/>
    <property type="match status" value="1"/>
</dbReference>
<comment type="cofactor">
    <cofactor evidence="7">
        <name>Zn(2+)</name>
        <dbReference type="ChEBI" id="CHEBI:29105"/>
    </cofactor>
    <text evidence="7">Binds 2 Zn(2+) ions per subunit.</text>
</comment>
<feature type="binding site" evidence="7">
    <location>
        <position position="136"/>
    </location>
    <ligand>
        <name>Zn(2+)</name>
        <dbReference type="ChEBI" id="CHEBI:29105"/>
        <label>1</label>
    </ligand>
</feature>
<evidence type="ECO:0000256" key="7">
    <source>
        <dbReference type="PIRSR" id="PIRSR621190-2"/>
    </source>
</evidence>
<keyword evidence="3 7" id="KW-0479">Metal-binding</keyword>
<dbReference type="Gene3D" id="3.40.390.10">
    <property type="entry name" value="Collagenase (Catalytic Domain)"/>
    <property type="match status" value="1"/>
</dbReference>
<evidence type="ECO:0000256" key="1">
    <source>
        <dbReference type="ARBA" id="ARBA00010370"/>
    </source>
</evidence>
<comment type="similarity">
    <text evidence="1">Belongs to the peptidase M10A family.</text>
</comment>
<feature type="binding site" evidence="7">
    <location>
        <position position="126"/>
    </location>
    <ligand>
        <name>Zn(2+)</name>
        <dbReference type="ChEBI" id="CHEBI:29105"/>
        <label>1</label>
    </ligand>
</feature>
<keyword evidence="10" id="KW-1185">Reference proteome</keyword>
<dbReference type="SMART" id="SM00235">
    <property type="entry name" value="ZnMc"/>
    <property type="match status" value="1"/>
</dbReference>
<dbReference type="AlphaFoldDB" id="A0A7E4WC81"/>
<feature type="binding site" evidence="7">
    <location>
        <position position="119"/>
    </location>
    <ligand>
        <name>Ca(2+)</name>
        <dbReference type="ChEBI" id="CHEBI:29108"/>
        <label>3</label>
    </ligand>
</feature>
<feature type="binding site" evidence="7">
    <location>
        <position position="177"/>
    </location>
    <ligand>
        <name>Zn(2+)</name>
        <dbReference type="ChEBI" id="CHEBI:29105"/>
        <label>2</label>
        <note>catalytic</note>
    </ligand>
</feature>
<dbReference type="PANTHER" id="PTHR10201:SF310">
    <property type="entry name" value="MMP-LIKE PROTEIN"/>
    <property type="match status" value="1"/>
</dbReference>
<feature type="binding site" evidence="7">
    <location>
        <position position="101"/>
    </location>
    <ligand>
        <name>Ca(2+)</name>
        <dbReference type="ChEBI" id="CHEBI:29108"/>
        <label>2</label>
    </ligand>
</feature>
<dbReference type="GO" id="GO:0031012">
    <property type="term" value="C:extracellular matrix"/>
    <property type="evidence" value="ECO:0007669"/>
    <property type="project" value="InterPro"/>
</dbReference>
<feature type="binding site" evidence="7">
    <location>
        <position position="138"/>
    </location>
    <ligand>
        <name>Ca(2+)</name>
        <dbReference type="ChEBI" id="CHEBI:29108"/>
        <label>3</label>
    </ligand>
</feature>
<sequence>MQLLYFCVGFAFLGASFEAVSGEYDLSQDIPGGNRFKRYVVSKRKWPTNTMTWTLRTTSYITPADRFIIRNTLHRAFNLWASVSSLKFVEIPEGHQQWQPDINIAFVKGKHGDSMPFDGKEGIVAHAFYPTLGILHFDADENWTLNQQYGINLYQTAVHEIGHLLGLEHSTDSRAVMYPKNRKYDINYNLADDDVRGIRRLYPQLKRYRFKKFI</sequence>
<dbReference type="PANTHER" id="PTHR10201">
    <property type="entry name" value="MATRIX METALLOPROTEINASE"/>
    <property type="match status" value="1"/>
</dbReference>
<dbReference type="InterPro" id="IPR021190">
    <property type="entry name" value="Pept_M10A"/>
</dbReference>
<evidence type="ECO:0000256" key="5">
    <source>
        <dbReference type="ARBA" id="ARBA00022833"/>
    </source>
</evidence>
<dbReference type="GO" id="GO:0004222">
    <property type="term" value="F:metalloendopeptidase activity"/>
    <property type="evidence" value="ECO:0007669"/>
    <property type="project" value="InterPro"/>
</dbReference>
<proteinExistence type="inferred from homology"/>
<dbReference type="Pfam" id="PF00413">
    <property type="entry name" value="Peptidase_M10"/>
    <property type="match status" value="1"/>
</dbReference>
<reference evidence="10" key="1">
    <citation type="journal article" date="2013" name="Genetics">
        <title>The draft genome and transcriptome of Panagrellus redivivus are shaped by the harsh demands of a free-living lifestyle.</title>
        <authorList>
            <person name="Srinivasan J."/>
            <person name="Dillman A.R."/>
            <person name="Macchietto M.G."/>
            <person name="Heikkinen L."/>
            <person name="Lakso M."/>
            <person name="Fracchia K.M."/>
            <person name="Antoshechkin I."/>
            <person name="Mortazavi A."/>
            <person name="Wong G."/>
            <person name="Sternberg P.W."/>
        </authorList>
    </citation>
    <scope>NUCLEOTIDE SEQUENCE [LARGE SCALE GENOMIC DNA]</scope>
    <source>
        <strain evidence="10">MT8872</strain>
    </source>
</reference>
<keyword evidence="4" id="KW-0378">Hydrolase</keyword>
<evidence type="ECO:0000256" key="3">
    <source>
        <dbReference type="ARBA" id="ARBA00022723"/>
    </source>
</evidence>
<dbReference type="Proteomes" id="UP000492821">
    <property type="component" value="Unassembled WGS sequence"/>
</dbReference>
<dbReference type="GO" id="GO:0030198">
    <property type="term" value="P:extracellular matrix organization"/>
    <property type="evidence" value="ECO:0007669"/>
    <property type="project" value="TreeGrafter"/>
</dbReference>
<comment type="cofactor">
    <cofactor evidence="7">
        <name>Ca(2+)</name>
        <dbReference type="ChEBI" id="CHEBI:29108"/>
    </cofactor>
    <text evidence="7">Can bind about 5 Ca(2+) ions per subunit.</text>
</comment>
<feature type="binding site" evidence="7">
    <location>
        <position position="159"/>
    </location>
    <ligand>
        <name>Zn(2+)</name>
        <dbReference type="ChEBI" id="CHEBI:29105"/>
        <label>2</label>
        <note>catalytic</note>
    </ligand>
</feature>
<dbReference type="GO" id="GO:0008270">
    <property type="term" value="F:zinc ion binding"/>
    <property type="evidence" value="ECO:0007669"/>
    <property type="project" value="InterPro"/>
</dbReference>
<evidence type="ECO:0000256" key="6">
    <source>
        <dbReference type="PIRSR" id="PIRSR621190-1"/>
    </source>
</evidence>
<keyword evidence="7" id="KW-0106">Calcium</keyword>
<dbReference type="GO" id="GO:0006508">
    <property type="term" value="P:proteolysis"/>
    <property type="evidence" value="ECO:0007669"/>
    <property type="project" value="UniProtKB-KW"/>
</dbReference>